<dbReference type="STRING" id="1229831.M832_08110"/>
<feature type="binding site" evidence="9">
    <location>
        <position position="155"/>
    </location>
    <ligand>
        <name>Zn(2+)</name>
        <dbReference type="ChEBI" id="CHEBI:29105"/>
        <label>2</label>
    </ligand>
</feature>
<sequence length="291" mass="32257">MKMRILPPPQTSVLGAHTSTSGGLHNALYEGQAIGASTVQIFTANQRQWRRRPLNDSLISSFKKALEETSLSYIMSHAGYLINPGSPNLEILEKSRICIKQEIEDCISLGINFVNFHPGAAVDDTKEACLDRIASSFSLMEPLFENSPPLVVLLETTAGQGTLVGSCFEELGYLIGKLKHKIPVGICIDTCHIFAAGYDITSPQGWAQVLKQFDEHIGISYLRAFHLNDSLFPLGKHKDRHAPLGEGDIGIESFKFLMQDKQTKMVPKYLETPGGPELWEKEIRLLKSFQS</sequence>
<dbReference type="Proteomes" id="UP000019433">
    <property type="component" value="Chromosome"/>
</dbReference>
<dbReference type="GO" id="GO:0008081">
    <property type="term" value="F:phosphoric diester hydrolase activity"/>
    <property type="evidence" value="ECO:0007669"/>
    <property type="project" value="TreeGrafter"/>
</dbReference>
<dbReference type="EC" id="3.1.21.2" evidence="9"/>
<dbReference type="InterPro" id="IPR036237">
    <property type="entry name" value="Xyl_isomerase-like_sf"/>
</dbReference>
<dbReference type="NCBIfam" id="TIGR00587">
    <property type="entry name" value="nfo"/>
    <property type="match status" value="1"/>
</dbReference>
<dbReference type="EMBL" id="CP006571">
    <property type="protein sequence ID" value="AHK63660.1"/>
    <property type="molecule type" value="Genomic_DNA"/>
</dbReference>
<keyword evidence="4 9" id="KW-0255">Endonuclease</keyword>
<accession>W8JHP4</accession>
<feature type="binding site" evidence="9">
    <location>
        <position position="241"/>
    </location>
    <ligand>
        <name>Zn(2+)</name>
        <dbReference type="ChEBI" id="CHEBI:29105"/>
        <label>3</label>
    </ligand>
</feature>
<dbReference type="KEGG" id="cav:M832_08110"/>
<feature type="binding site" evidence="9">
    <location>
        <position position="155"/>
    </location>
    <ligand>
        <name>Zn(2+)</name>
        <dbReference type="ChEBI" id="CHEBI:29105"/>
        <label>1</label>
    </ligand>
</feature>
<feature type="binding site" evidence="9">
    <location>
        <position position="189"/>
    </location>
    <ligand>
        <name>Zn(2+)</name>
        <dbReference type="ChEBI" id="CHEBI:29105"/>
        <label>2</label>
    </ligand>
</feature>
<evidence type="ECO:0000256" key="1">
    <source>
        <dbReference type="ARBA" id="ARBA00005340"/>
    </source>
</evidence>
<keyword evidence="7 9" id="KW-0862">Zinc</keyword>
<feature type="binding site" evidence="9">
    <location>
        <position position="239"/>
    </location>
    <ligand>
        <name>Zn(2+)</name>
        <dbReference type="ChEBI" id="CHEBI:29105"/>
        <label>3</label>
    </ligand>
</feature>
<dbReference type="NCBIfam" id="NF002197">
    <property type="entry name" value="PRK01060.1-2"/>
    <property type="match status" value="1"/>
</dbReference>
<dbReference type="FunFam" id="3.20.20.150:FF:000001">
    <property type="entry name" value="Probable endonuclease 4"/>
    <property type="match status" value="1"/>
</dbReference>
<comment type="catalytic activity">
    <reaction evidence="9">
        <text>Endonucleolytic cleavage to 5'-phosphooligonucleotide end-products.</text>
        <dbReference type="EC" id="3.1.21.2"/>
    </reaction>
</comment>
<evidence type="ECO:0000256" key="9">
    <source>
        <dbReference type="HAMAP-Rule" id="MF_00152"/>
    </source>
</evidence>
<evidence type="ECO:0000259" key="10">
    <source>
        <dbReference type="Pfam" id="PF01261"/>
    </source>
</evidence>
<dbReference type="PROSITE" id="PS00729">
    <property type="entry name" value="AP_NUCLEASE_F2_1"/>
    <property type="match status" value="1"/>
</dbReference>
<feature type="binding site" evidence="9">
    <location>
        <position position="271"/>
    </location>
    <ligand>
        <name>Zn(2+)</name>
        <dbReference type="ChEBI" id="CHEBI:29105"/>
        <label>2</label>
    </ligand>
</feature>
<dbReference type="CDD" id="cd00019">
    <property type="entry name" value="AP2Ec"/>
    <property type="match status" value="1"/>
</dbReference>
<dbReference type="HOGENOM" id="CLU_025885_0_1_0"/>
<dbReference type="SUPFAM" id="SSF51658">
    <property type="entry name" value="Xylose isomerase-like"/>
    <property type="match status" value="1"/>
</dbReference>
<keyword evidence="6 9" id="KW-0378">Hydrolase</keyword>
<dbReference type="AlphaFoldDB" id="W8JHP4"/>
<dbReference type="InterPro" id="IPR001719">
    <property type="entry name" value="AP_endonuc_2"/>
</dbReference>
<name>W8JHP4_9CHLA</name>
<evidence type="ECO:0000256" key="7">
    <source>
        <dbReference type="ARBA" id="ARBA00022833"/>
    </source>
</evidence>
<dbReference type="PATRIC" id="fig|1229831.3.peg.808"/>
<proteinExistence type="inferred from homology"/>
<dbReference type="PANTHER" id="PTHR21445:SF0">
    <property type="entry name" value="APURINIC-APYRIMIDINIC ENDONUCLEASE"/>
    <property type="match status" value="1"/>
</dbReference>
<dbReference type="SMART" id="SM00518">
    <property type="entry name" value="AP2Ec"/>
    <property type="match status" value="1"/>
</dbReference>
<evidence type="ECO:0000313" key="11">
    <source>
        <dbReference type="EMBL" id="AHK63660.1"/>
    </source>
</evidence>
<dbReference type="GO" id="GO:0008833">
    <property type="term" value="F:deoxyribonuclease IV (phage-T4-induced) activity"/>
    <property type="evidence" value="ECO:0007669"/>
    <property type="project" value="UniProtKB-UniRule"/>
</dbReference>
<dbReference type="PROSITE" id="PS00730">
    <property type="entry name" value="AP_NUCLEASE_F2_2"/>
    <property type="match status" value="1"/>
</dbReference>
<dbReference type="InterPro" id="IPR018246">
    <property type="entry name" value="AP_endonuc_F2_Zn_BS"/>
</dbReference>
<reference evidence="11 12" key="1">
    <citation type="journal article" date="2014" name="Syst. Appl. Microbiol.">
        <title>Evidence for the existence of two new members of the family Chlamydiaceae and proposal of Chlamydia avium sp. nov. and Chlamydia gallinacea sp. nov.</title>
        <authorList>
            <person name="Sachse K."/>
            <person name="Laroucau K."/>
            <person name="Riege K."/>
            <person name="Wehner S."/>
            <person name="Dilcher M."/>
            <person name="Creasy H.H."/>
            <person name="Weidmann M."/>
            <person name="Myers G."/>
            <person name="Vorimore F."/>
            <person name="Vicari N."/>
            <person name="Magnino S."/>
            <person name="Liebler-Tenorio E."/>
            <person name="Ruettger A."/>
            <person name="Bavoil P.M."/>
            <person name="Hufert F.T."/>
            <person name="Rossello-Mora R."/>
            <person name="Marz M."/>
        </authorList>
    </citation>
    <scope>NUCLEOTIDE SEQUENCE [LARGE SCALE GENOMIC DNA]</scope>
    <source>
        <strain evidence="11 12">10DC88</strain>
    </source>
</reference>
<dbReference type="GO" id="GO:0003906">
    <property type="term" value="F:DNA-(apurinic or apyrimidinic site) endonuclease activity"/>
    <property type="evidence" value="ECO:0007669"/>
    <property type="project" value="TreeGrafter"/>
</dbReference>
<feature type="binding site" evidence="9">
    <location>
        <position position="77"/>
    </location>
    <ligand>
        <name>Zn(2+)</name>
        <dbReference type="ChEBI" id="CHEBI:29105"/>
        <label>1</label>
    </ligand>
</feature>
<keyword evidence="3 9" id="KW-0479">Metal-binding</keyword>
<evidence type="ECO:0000256" key="3">
    <source>
        <dbReference type="ARBA" id="ARBA00022723"/>
    </source>
</evidence>
<organism evidence="11 12">
    <name type="scientific">Chlamydia avium 10DC88</name>
    <dbReference type="NCBI Taxonomy" id="1229831"/>
    <lineage>
        <taxon>Bacteria</taxon>
        <taxon>Pseudomonadati</taxon>
        <taxon>Chlamydiota</taxon>
        <taxon>Chlamydiia</taxon>
        <taxon>Chlamydiales</taxon>
        <taxon>Chlamydiaceae</taxon>
        <taxon>Chlamydia/Chlamydophila group</taxon>
        <taxon>Chlamydia</taxon>
    </lineage>
</organism>
<dbReference type="PROSITE" id="PS51432">
    <property type="entry name" value="AP_NUCLEASE_F2_4"/>
    <property type="match status" value="1"/>
</dbReference>
<dbReference type="GO" id="GO:0006284">
    <property type="term" value="P:base-excision repair"/>
    <property type="evidence" value="ECO:0007669"/>
    <property type="project" value="TreeGrafter"/>
</dbReference>
<evidence type="ECO:0000256" key="4">
    <source>
        <dbReference type="ARBA" id="ARBA00022759"/>
    </source>
</evidence>
<dbReference type="GO" id="GO:0003677">
    <property type="term" value="F:DNA binding"/>
    <property type="evidence" value="ECO:0007669"/>
    <property type="project" value="InterPro"/>
</dbReference>
<feature type="binding site" evidence="9">
    <location>
        <position position="117"/>
    </location>
    <ligand>
        <name>Zn(2+)</name>
        <dbReference type="ChEBI" id="CHEBI:29105"/>
        <label>1</label>
    </ligand>
</feature>
<dbReference type="Pfam" id="PF01261">
    <property type="entry name" value="AP_endonuc_2"/>
    <property type="match status" value="1"/>
</dbReference>
<feature type="binding site" evidence="9">
    <location>
        <position position="226"/>
    </location>
    <ligand>
        <name>Zn(2+)</name>
        <dbReference type="ChEBI" id="CHEBI:29105"/>
        <label>2</label>
    </ligand>
</feature>
<evidence type="ECO:0000256" key="8">
    <source>
        <dbReference type="ARBA" id="ARBA00023204"/>
    </source>
</evidence>
<dbReference type="eggNOG" id="COG0648">
    <property type="taxonomic scope" value="Bacteria"/>
</dbReference>
<keyword evidence="2 9" id="KW-0540">Nuclease</keyword>
<evidence type="ECO:0000256" key="5">
    <source>
        <dbReference type="ARBA" id="ARBA00022763"/>
    </source>
</evidence>
<keyword evidence="8 9" id="KW-0234">DNA repair</keyword>
<comment type="cofactor">
    <cofactor evidence="9">
        <name>Zn(2+)</name>
        <dbReference type="ChEBI" id="CHEBI:29105"/>
    </cofactor>
    <text evidence="9">Binds 3 Zn(2+) ions.</text>
</comment>
<dbReference type="Gene3D" id="3.20.20.150">
    <property type="entry name" value="Divalent-metal-dependent TIM barrel enzymes"/>
    <property type="match status" value="1"/>
</dbReference>
<evidence type="ECO:0000256" key="2">
    <source>
        <dbReference type="ARBA" id="ARBA00022722"/>
    </source>
</evidence>
<evidence type="ECO:0000313" key="12">
    <source>
        <dbReference type="Proteomes" id="UP000019433"/>
    </source>
</evidence>
<dbReference type="HAMAP" id="MF_00152">
    <property type="entry name" value="Nfo"/>
    <property type="match status" value="1"/>
</dbReference>
<protein>
    <recommendedName>
        <fullName evidence="9">Probable endonuclease 4</fullName>
        <ecNumber evidence="9">3.1.21.2</ecNumber>
    </recommendedName>
    <alternativeName>
        <fullName evidence="9">Endodeoxyribonuclease IV</fullName>
    </alternativeName>
    <alternativeName>
        <fullName evidence="9">Endonuclease IV</fullName>
    </alternativeName>
</protein>
<feature type="domain" description="Xylose isomerase-like TIM barrel" evidence="10">
    <location>
        <begin position="32"/>
        <end position="288"/>
    </location>
</feature>
<feature type="binding site" evidence="9">
    <location>
        <position position="192"/>
    </location>
    <ligand>
        <name>Zn(2+)</name>
        <dbReference type="ChEBI" id="CHEBI:29105"/>
        <label>3</label>
    </ligand>
</feature>
<dbReference type="PROSITE" id="PS00731">
    <property type="entry name" value="AP_NUCLEASE_F2_3"/>
    <property type="match status" value="1"/>
</dbReference>
<comment type="similarity">
    <text evidence="1 9">Belongs to the AP endonuclease 2 family.</text>
</comment>
<keyword evidence="5 9" id="KW-0227">DNA damage</keyword>
<gene>
    <name evidence="9 11" type="primary">nfo</name>
    <name evidence="11" type="ORF">M832_08110</name>
</gene>
<dbReference type="GO" id="GO:0008270">
    <property type="term" value="F:zinc ion binding"/>
    <property type="evidence" value="ECO:0007669"/>
    <property type="project" value="UniProtKB-UniRule"/>
</dbReference>
<comment type="function">
    <text evidence="9">Endonuclease IV plays a role in DNA repair. It cleaves phosphodiester bonds at apurinic or apyrimidinic (AP) sites, generating a 3'-hydroxyl group and a 5'-terminal sugar phosphate.</text>
</comment>
<evidence type="ECO:0000256" key="6">
    <source>
        <dbReference type="ARBA" id="ARBA00022801"/>
    </source>
</evidence>
<dbReference type="PANTHER" id="PTHR21445">
    <property type="entry name" value="ENDONUCLEASE IV ENDODEOXYRIBONUCLEASE IV"/>
    <property type="match status" value="1"/>
</dbReference>
<dbReference type="InterPro" id="IPR013022">
    <property type="entry name" value="Xyl_isomerase-like_TIM-brl"/>
</dbReference>